<protein>
    <submittedName>
        <fullName evidence="2">Nitrogen regulatory protein P-II</fullName>
    </submittedName>
</protein>
<proteinExistence type="predicted"/>
<evidence type="ECO:0000259" key="1">
    <source>
        <dbReference type="Pfam" id="PF13454"/>
    </source>
</evidence>
<dbReference type="SUPFAM" id="SSF51905">
    <property type="entry name" value="FAD/NAD(P)-binding domain"/>
    <property type="match status" value="1"/>
</dbReference>
<dbReference type="PANTHER" id="PTHR40254">
    <property type="entry name" value="BLR0577 PROTEIN"/>
    <property type="match status" value="1"/>
</dbReference>
<dbReference type="RefSeq" id="WP_007744915.1">
    <property type="nucleotide sequence ID" value="NZ_CM001398.1"/>
</dbReference>
<dbReference type="HOGENOM" id="CLU_016297_0_0_9"/>
<keyword evidence="3" id="KW-1185">Reference proteome</keyword>
<dbReference type="InterPro" id="IPR052189">
    <property type="entry name" value="L-asp_N-monooxygenase_NS-form"/>
</dbReference>
<dbReference type="PANTHER" id="PTHR40254:SF1">
    <property type="entry name" value="BLR0577 PROTEIN"/>
    <property type="match status" value="1"/>
</dbReference>
<dbReference type="InterPro" id="IPR036188">
    <property type="entry name" value="FAD/NAD-bd_sf"/>
</dbReference>
<dbReference type="Proteomes" id="UP000004959">
    <property type="component" value="Chromosome"/>
</dbReference>
<dbReference type="STRING" id="336988.NT96_02810"/>
<sequence>MKIAIIGAGPRGLAVADRLVVRAAKEQIKIDIKLFDPYEIGGRVWDPSIKANNILLMNTVVSQVSFFADDSIYHPGPTRQGPNFYHWIKEDAVEFLKNTPQGIRYLDKLNLNENSYAVRGLAGLYQQWFFNDIKEQLENNSSLVYQKTEIKKIAKHNDQYRLSFANSFEDFDFIFMGLGFGNNRLTDEEKSFSEFAKRYNLRYIAPGHPAEIDLSQIPGKQNVIIRGLGLSFFDYLALLTEGRGGHFVEDKSQELRYHPSGKEPTIYAGSRSGNLLHARALNQKSESEQYAAQFFTTANLKKLEDENGHITYSDFFSLFDKELQFKHYENLTKAIAYRNLFHKKTHRFLERLRNSESKDFEVIAHNFQIPEEQIWHWNEIIDAIHQVKSKDDLTTWYERYLANDIEDASEGNKNAIFASAFDILRDIRETIRDLINQDRFQTQDLKKFLTIFNHISTVISVGPPLIRIKQLKALLKANIVHLLGPDLKVENNPRENSYIAKTALSERVSASSFIDARLPQVSVSLSEQDLRKELINLGWFHETSYHDKQGHLILDAAQINPNTFQLIDEFGQILPNLYSAGIPHESISWFTTVLPRRGVNTIIFHEAAIISEEIIQTIKKTSK</sequence>
<gene>
    <name evidence="2" type="ORF">OKIT_0439</name>
</gene>
<comment type="caution">
    <text evidence="2">The sequence shown here is derived from an EMBL/GenBank/DDBJ whole genome shotgun (WGS) entry which is preliminary data.</text>
</comment>
<dbReference type="eggNOG" id="COG4529">
    <property type="taxonomic scope" value="Bacteria"/>
</dbReference>
<evidence type="ECO:0000313" key="3">
    <source>
        <dbReference type="Proteomes" id="UP000004959"/>
    </source>
</evidence>
<dbReference type="EMBL" id="AFVZ01000001">
    <property type="protein sequence ID" value="EHN58557.1"/>
    <property type="molecule type" value="Genomic_DNA"/>
</dbReference>
<dbReference type="OrthoDB" id="6309046at2"/>
<feature type="domain" description="FAD-dependent urate hydroxylase HpyO/Asp monooxygenase CreE-like FAD/NAD(P)-binding" evidence="1">
    <location>
        <begin position="4"/>
        <end position="179"/>
    </location>
</feature>
<dbReference type="PATRIC" id="fig|1045004.4.peg.435"/>
<name>G9WEZ7_9LACO</name>
<evidence type="ECO:0000313" key="2">
    <source>
        <dbReference type="EMBL" id="EHN58557.1"/>
    </source>
</evidence>
<dbReference type="Pfam" id="PF13454">
    <property type="entry name" value="NAD_binding_9"/>
    <property type="match status" value="1"/>
</dbReference>
<accession>G9WEZ7</accession>
<organism evidence="2 3">
    <name type="scientific">Oenococcus kitaharae DSM 17330</name>
    <dbReference type="NCBI Taxonomy" id="1045004"/>
    <lineage>
        <taxon>Bacteria</taxon>
        <taxon>Bacillati</taxon>
        <taxon>Bacillota</taxon>
        <taxon>Bacilli</taxon>
        <taxon>Lactobacillales</taxon>
        <taxon>Lactobacillaceae</taxon>
        <taxon>Oenococcus</taxon>
    </lineage>
</organism>
<dbReference type="InterPro" id="IPR038732">
    <property type="entry name" value="HpyO/CreE_NAD-binding"/>
</dbReference>
<reference evidence="2 3" key="1">
    <citation type="journal article" date="2012" name="PLoS ONE">
        <title>Functional divergence in the genus oenococcus as predicted by genome sequencing of the newly-described species, Oenococcus kitaharae.</title>
        <authorList>
            <person name="Borneman A.R."/>
            <person name="McCarthy J.M."/>
            <person name="Chambers P.J."/>
            <person name="Bartowsky E.J."/>
        </authorList>
    </citation>
    <scope>NUCLEOTIDE SEQUENCE [LARGE SCALE GENOMIC DNA]</scope>
    <source>
        <strain evidence="3">DSM17330</strain>
    </source>
</reference>
<dbReference type="AlphaFoldDB" id="G9WEZ7"/>